<comment type="caution">
    <text evidence="2">The sequence shown here is derived from an EMBL/GenBank/DDBJ whole genome shotgun (WGS) entry which is preliminary data.</text>
</comment>
<keyword evidence="3" id="KW-1185">Reference proteome</keyword>
<accession>A0ABP1G3K1</accession>
<name>A0ABP1G3K1_9CHLO</name>
<organism evidence="2 3">
    <name type="scientific">Coccomyxa viridis</name>
    <dbReference type="NCBI Taxonomy" id="1274662"/>
    <lineage>
        <taxon>Eukaryota</taxon>
        <taxon>Viridiplantae</taxon>
        <taxon>Chlorophyta</taxon>
        <taxon>core chlorophytes</taxon>
        <taxon>Trebouxiophyceae</taxon>
        <taxon>Trebouxiophyceae incertae sedis</taxon>
        <taxon>Coccomyxaceae</taxon>
        <taxon>Coccomyxa</taxon>
    </lineage>
</organism>
<feature type="domain" description="Thioesterase" evidence="1">
    <location>
        <begin position="136"/>
        <end position="217"/>
    </location>
</feature>
<dbReference type="InterPro" id="IPR052061">
    <property type="entry name" value="PTE-AB_protein"/>
</dbReference>
<dbReference type="CDD" id="cd03443">
    <property type="entry name" value="PaaI_thioesterase"/>
    <property type="match status" value="1"/>
</dbReference>
<evidence type="ECO:0000313" key="3">
    <source>
        <dbReference type="Proteomes" id="UP001497392"/>
    </source>
</evidence>
<dbReference type="Gene3D" id="3.10.129.10">
    <property type="entry name" value="Hotdog Thioesterase"/>
    <property type="match status" value="1"/>
</dbReference>
<gene>
    <name evidence="2" type="primary">g9729</name>
    <name evidence="2" type="ORF">VP750_LOCUS8765</name>
</gene>
<protein>
    <submittedName>
        <fullName evidence="2">G9729 protein</fullName>
    </submittedName>
</protein>
<reference evidence="2 3" key="1">
    <citation type="submission" date="2024-06" db="EMBL/GenBank/DDBJ databases">
        <authorList>
            <person name="Kraege A."/>
            <person name="Thomma B."/>
        </authorList>
    </citation>
    <scope>NUCLEOTIDE SEQUENCE [LARGE SCALE GENOMIC DNA]</scope>
</reference>
<dbReference type="EMBL" id="CAXHTA020000016">
    <property type="protein sequence ID" value="CAL5226859.1"/>
    <property type="molecule type" value="Genomic_DNA"/>
</dbReference>
<dbReference type="Pfam" id="PF03061">
    <property type="entry name" value="4HBT"/>
    <property type="match status" value="1"/>
</dbReference>
<dbReference type="Proteomes" id="UP001497392">
    <property type="component" value="Unassembled WGS sequence"/>
</dbReference>
<sequence length="254" mass="27750">MPKQKLSLPTSAASPVRSGASSNSGLLLAAAVFGVPAAAYAGYWTRDLLPQPVGVHPSVSRLEMPAPWLAELSANLEEVMNAESLELQAIFNSDHLFAALAKDGLITDLRCFFDPEKRCLHAVVLLSSGLCGYPRVLHGGFTAAFLDEAFGLLFYSLRQHKLLPFISPAFTARLEVSFKKKVEAMPGRLLLATVQVEKIEGRKLWMNAQLRDSPHGKVYAEARALFVAPSNKHLLKAGIKYIASGLFPRFFSLE</sequence>
<evidence type="ECO:0000313" key="2">
    <source>
        <dbReference type="EMBL" id="CAL5226859.1"/>
    </source>
</evidence>
<proteinExistence type="predicted"/>
<evidence type="ECO:0000259" key="1">
    <source>
        <dbReference type="Pfam" id="PF03061"/>
    </source>
</evidence>
<dbReference type="InterPro" id="IPR029069">
    <property type="entry name" value="HotDog_dom_sf"/>
</dbReference>
<dbReference type="PANTHER" id="PTHR47260">
    <property type="entry name" value="UPF0644 PROTEIN PB2B4.06"/>
    <property type="match status" value="1"/>
</dbReference>
<dbReference type="InterPro" id="IPR006683">
    <property type="entry name" value="Thioestr_dom"/>
</dbReference>
<dbReference type="SUPFAM" id="SSF54637">
    <property type="entry name" value="Thioesterase/thiol ester dehydrase-isomerase"/>
    <property type="match status" value="1"/>
</dbReference>
<dbReference type="PANTHER" id="PTHR47260:SF1">
    <property type="entry name" value="UPF0644 PROTEIN PB2B4.06"/>
    <property type="match status" value="1"/>
</dbReference>